<sequence length="168" mass="18798">MAGSSKGRSEGKLPQSDSSASVKSEAAALAPEETPGEKKKKKTVRMSQEQIDSYLAFKKTAPLLPMEVPRSRFIDALSQEMLDRLSKDVLDRLAAVDLHRINQTFAEVNKAEEDLAMEAEDVRRQYEEKGYVEYEVTDDEKEGVNNPPAAQVPVYPAPGRRRHRPGRI</sequence>
<accession>A0ABC9F1Z6</accession>
<gene>
    <name evidence="2" type="ORF">URODEC1_LOCUS100919</name>
</gene>
<dbReference type="AlphaFoldDB" id="A0ABC9F1Z6"/>
<proteinExistence type="predicted"/>
<feature type="region of interest" description="Disordered" evidence="1">
    <location>
        <begin position="138"/>
        <end position="168"/>
    </location>
</feature>
<evidence type="ECO:0000313" key="3">
    <source>
        <dbReference type="Proteomes" id="UP001497457"/>
    </source>
</evidence>
<dbReference type="EMBL" id="OZ075115">
    <property type="protein sequence ID" value="CAL5067299.1"/>
    <property type="molecule type" value="Genomic_DNA"/>
</dbReference>
<reference evidence="3" key="1">
    <citation type="submission" date="2024-06" db="EMBL/GenBank/DDBJ databases">
        <authorList>
            <person name="Ryan C."/>
        </authorList>
    </citation>
    <scope>NUCLEOTIDE SEQUENCE [LARGE SCALE GENOMIC DNA]</scope>
</reference>
<dbReference type="PANTHER" id="PTHR36138">
    <property type="entry name" value="EXPRESSED PROTEIN-RELATED"/>
    <property type="match status" value="1"/>
</dbReference>
<keyword evidence="3" id="KW-1185">Reference proteome</keyword>
<feature type="region of interest" description="Disordered" evidence="1">
    <location>
        <begin position="1"/>
        <end position="45"/>
    </location>
</feature>
<feature type="compositionally biased region" description="Basic residues" evidence="1">
    <location>
        <begin position="159"/>
        <end position="168"/>
    </location>
</feature>
<dbReference type="PANTHER" id="PTHR36138:SF13">
    <property type="entry name" value="OS04G0604500 PROTEIN"/>
    <property type="match status" value="1"/>
</dbReference>
<evidence type="ECO:0000256" key="1">
    <source>
        <dbReference type="SAM" id="MobiDB-lite"/>
    </source>
</evidence>
<name>A0ABC9F1Z6_9POAL</name>
<feature type="compositionally biased region" description="Low complexity" evidence="1">
    <location>
        <begin position="144"/>
        <end position="158"/>
    </location>
</feature>
<organism evidence="2 3">
    <name type="scientific">Urochloa decumbens</name>
    <dbReference type="NCBI Taxonomy" id="240449"/>
    <lineage>
        <taxon>Eukaryota</taxon>
        <taxon>Viridiplantae</taxon>
        <taxon>Streptophyta</taxon>
        <taxon>Embryophyta</taxon>
        <taxon>Tracheophyta</taxon>
        <taxon>Spermatophyta</taxon>
        <taxon>Magnoliopsida</taxon>
        <taxon>Liliopsida</taxon>
        <taxon>Poales</taxon>
        <taxon>Poaceae</taxon>
        <taxon>PACMAD clade</taxon>
        <taxon>Panicoideae</taxon>
        <taxon>Panicodae</taxon>
        <taxon>Paniceae</taxon>
        <taxon>Melinidinae</taxon>
        <taxon>Urochloa</taxon>
    </lineage>
</organism>
<evidence type="ECO:0000313" key="2">
    <source>
        <dbReference type="EMBL" id="CAL5067299.1"/>
    </source>
</evidence>
<reference evidence="2 3" key="2">
    <citation type="submission" date="2024-10" db="EMBL/GenBank/DDBJ databases">
        <authorList>
            <person name="Ryan C."/>
        </authorList>
    </citation>
    <scope>NUCLEOTIDE SEQUENCE [LARGE SCALE GENOMIC DNA]</scope>
</reference>
<protein>
    <submittedName>
        <fullName evidence="2">Uncharacterized protein</fullName>
    </submittedName>
</protein>
<dbReference type="Proteomes" id="UP001497457">
    <property type="component" value="Chromosome 5rd"/>
</dbReference>